<reference evidence="2 4" key="2">
    <citation type="journal article" date="2014" name="BMC Genomics">
        <title>An improved genome release (version Mt4.0) for the model legume Medicago truncatula.</title>
        <authorList>
            <person name="Tang H."/>
            <person name="Krishnakumar V."/>
            <person name="Bidwell S."/>
            <person name="Rosen B."/>
            <person name="Chan A."/>
            <person name="Zhou S."/>
            <person name="Gentzbittel L."/>
            <person name="Childs K.L."/>
            <person name="Yandell M."/>
            <person name="Gundlach H."/>
            <person name="Mayer K.F."/>
            <person name="Schwartz D.C."/>
            <person name="Town C.D."/>
        </authorList>
    </citation>
    <scope>GENOME REANNOTATION</scope>
    <source>
        <strain evidence="3 4">cv. Jemalong A17</strain>
    </source>
</reference>
<evidence type="ECO:0000313" key="2">
    <source>
        <dbReference type="EMBL" id="AES89433.1"/>
    </source>
</evidence>
<dbReference type="EMBL" id="CM001220">
    <property type="protein sequence ID" value="AES89433.1"/>
    <property type="molecule type" value="Genomic_DNA"/>
</dbReference>
<accession>G7JNJ2</accession>
<keyword evidence="1 2" id="KW-0812">Transmembrane</keyword>
<keyword evidence="4" id="KW-1185">Reference proteome</keyword>
<reference evidence="2 4" key="1">
    <citation type="journal article" date="2011" name="Nature">
        <title>The Medicago genome provides insight into the evolution of rhizobial symbioses.</title>
        <authorList>
            <person name="Young N.D."/>
            <person name="Debelle F."/>
            <person name="Oldroyd G.E."/>
            <person name="Geurts R."/>
            <person name="Cannon S.B."/>
            <person name="Udvardi M.K."/>
            <person name="Benedito V.A."/>
            <person name="Mayer K.F."/>
            <person name="Gouzy J."/>
            <person name="Schoof H."/>
            <person name="Van de Peer Y."/>
            <person name="Proost S."/>
            <person name="Cook D.R."/>
            <person name="Meyers B.C."/>
            <person name="Spannagl M."/>
            <person name="Cheung F."/>
            <person name="De Mita S."/>
            <person name="Krishnakumar V."/>
            <person name="Gundlach H."/>
            <person name="Zhou S."/>
            <person name="Mudge J."/>
            <person name="Bharti A.K."/>
            <person name="Murray J.D."/>
            <person name="Naoumkina M.A."/>
            <person name="Rosen B."/>
            <person name="Silverstein K.A."/>
            <person name="Tang H."/>
            <person name="Rombauts S."/>
            <person name="Zhao P.X."/>
            <person name="Zhou P."/>
            <person name="Barbe V."/>
            <person name="Bardou P."/>
            <person name="Bechner M."/>
            <person name="Bellec A."/>
            <person name="Berger A."/>
            <person name="Berges H."/>
            <person name="Bidwell S."/>
            <person name="Bisseling T."/>
            <person name="Choisne N."/>
            <person name="Couloux A."/>
            <person name="Denny R."/>
            <person name="Deshpande S."/>
            <person name="Dai X."/>
            <person name="Doyle J.J."/>
            <person name="Dudez A.M."/>
            <person name="Farmer A.D."/>
            <person name="Fouteau S."/>
            <person name="Franken C."/>
            <person name="Gibelin C."/>
            <person name="Gish J."/>
            <person name="Goldstein S."/>
            <person name="Gonzalez A.J."/>
            <person name="Green P.J."/>
            <person name="Hallab A."/>
            <person name="Hartog M."/>
            <person name="Hua A."/>
            <person name="Humphray S.J."/>
            <person name="Jeong D.H."/>
            <person name="Jing Y."/>
            <person name="Jocker A."/>
            <person name="Kenton S.M."/>
            <person name="Kim D.J."/>
            <person name="Klee K."/>
            <person name="Lai H."/>
            <person name="Lang C."/>
            <person name="Lin S."/>
            <person name="Macmil S.L."/>
            <person name="Magdelenat G."/>
            <person name="Matthews L."/>
            <person name="McCorrison J."/>
            <person name="Monaghan E.L."/>
            <person name="Mun J.H."/>
            <person name="Najar F.Z."/>
            <person name="Nicholson C."/>
            <person name="Noirot C."/>
            <person name="O'Bleness M."/>
            <person name="Paule C.R."/>
            <person name="Poulain J."/>
            <person name="Prion F."/>
            <person name="Qin B."/>
            <person name="Qu C."/>
            <person name="Retzel E.F."/>
            <person name="Riddle C."/>
            <person name="Sallet E."/>
            <person name="Samain S."/>
            <person name="Samson N."/>
            <person name="Sanders I."/>
            <person name="Saurat O."/>
            <person name="Scarpelli C."/>
            <person name="Schiex T."/>
            <person name="Segurens B."/>
            <person name="Severin A.J."/>
            <person name="Sherrier D.J."/>
            <person name="Shi R."/>
            <person name="Sims S."/>
            <person name="Singer S.R."/>
            <person name="Sinharoy S."/>
            <person name="Sterck L."/>
            <person name="Viollet A."/>
            <person name="Wang B.B."/>
            <person name="Wang K."/>
            <person name="Wang M."/>
            <person name="Wang X."/>
            <person name="Warfsmann J."/>
            <person name="Weissenbach J."/>
            <person name="White D.D."/>
            <person name="White J.D."/>
            <person name="Wiley G.B."/>
            <person name="Wincker P."/>
            <person name="Xing Y."/>
            <person name="Yang L."/>
            <person name="Yao Z."/>
            <person name="Ying F."/>
            <person name="Zhai J."/>
            <person name="Zhou L."/>
            <person name="Zuber A."/>
            <person name="Denarie J."/>
            <person name="Dixon R.A."/>
            <person name="May G.D."/>
            <person name="Schwartz D.C."/>
            <person name="Rogers J."/>
            <person name="Quetier F."/>
            <person name="Town C.D."/>
            <person name="Roe B.A."/>
        </authorList>
    </citation>
    <scope>NUCLEOTIDE SEQUENCE [LARGE SCALE GENOMIC DNA]</scope>
    <source>
        <strain evidence="2">A17</strain>
        <strain evidence="3 4">cv. Jemalong A17</strain>
    </source>
</reference>
<dbReference type="HOGENOM" id="CLU_2779669_0_0_1"/>
<evidence type="ECO:0000256" key="1">
    <source>
        <dbReference type="SAM" id="Phobius"/>
    </source>
</evidence>
<evidence type="ECO:0000313" key="3">
    <source>
        <dbReference type="EnsemblPlants" id="AES89433"/>
    </source>
</evidence>
<gene>
    <name evidence="2" type="ordered locus">MTR_4g074890</name>
</gene>
<evidence type="ECO:0000313" key="4">
    <source>
        <dbReference type="Proteomes" id="UP000002051"/>
    </source>
</evidence>
<sequence>MGIGSKNSWKLWDHIHAFFQTHANAKWLQLRYELRAMQLDQGSISEVIHISGLSYIILPVFIIILMCLS</sequence>
<keyword evidence="1" id="KW-0472">Membrane</keyword>
<proteinExistence type="predicted"/>
<reference evidence="3" key="3">
    <citation type="submission" date="2015-04" db="UniProtKB">
        <authorList>
            <consortium name="EnsemblPlants"/>
        </authorList>
    </citation>
    <scope>IDENTIFICATION</scope>
    <source>
        <strain evidence="3">cv. Jemalong A17</strain>
    </source>
</reference>
<feature type="transmembrane region" description="Helical" evidence="1">
    <location>
        <begin position="47"/>
        <end position="68"/>
    </location>
</feature>
<organism evidence="2 4">
    <name type="scientific">Medicago truncatula</name>
    <name type="common">Barrel medic</name>
    <name type="synonym">Medicago tribuloides</name>
    <dbReference type="NCBI Taxonomy" id="3880"/>
    <lineage>
        <taxon>Eukaryota</taxon>
        <taxon>Viridiplantae</taxon>
        <taxon>Streptophyta</taxon>
        <taxon>Embryophyta</taxon>
        <taxon>Tracheophyta</taxon>
        <taxon>Spermatophyta</taxon>
        <taxon>Magnoliopsida</taxon>
        <taxon>eudicotyledons</taxon>
        <taxon>Gunneridae</taxon>
        <taxon>Pentapetalae</taxon>
        <taxon>rosids</taxon>
        <taxon>fabids</taxon>
        <taxon>Fabales</taxon>
        <taxon>Fabaceae</taxon>
        <taxon>Papilionoideae</taxon>
        <taxon>50 kb inversion clade</taxon>
        <taxon>NPAAA clade</taxon>
        <taxon>Hologalegina</taxon>
        <taxon>IRL clade</taxon>
        <taxon>Trifolieae</taxon>
        <taxon>Medicago</taxon>
    </lineage>
</organism>
<keyword evidence="1" id="KW-1133">Transmembrane helix</keyword>
<dbReference type="AlphaFoldDB" id="G7JNJ2"/>
<dbReference type="PaxDb" id="3880-AES89433"/>
<dbReference type="EnsemblPlants" id="AES89433">
    <property type="protein sequence ID" value="AES89433"/>
    <property type="gene ID" value="MTR_4g074890"/>
</dbReference>
<protein>
    <submittedName>
        <fullName evidence="2">Transmembrane protein, putative</fullName>
    </submittedName>
</protein>
<dbReference type="OMA" id="FFQTHAN"/>
<dbReference type="Proteomes" id="UP000002051">
    <property type="component" value="Chromosome 4"/>
</dbReference>
<name>G7JNJ2_MEDTR</name>